<evidence type="ECO:0000256" key="2">
    <source>
        <dbReference type="SAM" id="MobiDB-lite"/>
    </source>
</evidence>
<dbReference type="SUPFAM" id="SSF57667">
    <property type="entry name" value="beta-beta-alpha zinc fingers"/>
    <property type="match status" value="1"/>
</dbReference>
<keyword evidence="1" id="KW-0479">Metal-binding</keyword>
<dbReference type="PANTHER" id="PTHR47034:SF1">
    <property type="entry name" value="ZINC FINGER TRANSCRIPTION FACTOR TRPS1"/>
    <property type="match status" value="1"/>
</dbReference>
<keyword evidence="4" id="KW-1185">Reference proteome</keyword>
<evidence type="ECO:0000259" key="3">
    <source>
        <dbReference type="PROSITE" id="PS50157"/>
    </source>
</evidence>
<feature type="compositionally biased region" description="Polar residues" evidence="2">
    <location>
        <begin position="124"/>
        <end position="143"/>
    </location>
</feature>
<protein>
    <submittedName>
        <fullName evidence="5">Protein hunchback</fullName>
    </submittedName>
</protein>
<dbReference type="PROSITE" id="PS00028">
    <property type="entry name" value="ZINC_FINGER_C2H2_1"/>
    <property type="match status" value="2"/>
</dbReference>
<gene>
    <name evidence="5" type="primary">LOC101847175</name>
</gene>
<dbReference type="SMART" id="SM00355">
    <property type="entry name" value="ZnF_C2H2"/>
    <property type="match status" value="4"/>
</dbReference>
<feature type="region of interest" description="Disordered" evidence="2">
    <location>
        <begin position="1"/>
        <end position="90"/>
    </location>
</feature>
<dbReference type="Gene3D" id="3.30.160.60">
    <property type="entry name" value="Classic Zinc Finger"/>
    <property type="match status" value="2"/>
</dbReference>
<evidence type="ECO:0000313" key="5">
    <source>
        <dbReference type="RefSeq" id="XP_005113378.1"/>
    </source>
</evidence>
<reference evidence="5" key="1">
    <citation type="submission" date="2025-08" db="UniProtKB">
        <authorList>
            <consortium name="RefSeq"/>
        </authorList>
    </citation>
    <scope>IDENTIFICATION</scope>
</reference>
<dbReference type="InterPro" id="IPR013087">
    <property type="entry name" value="Znf_C2H2_type"/>
</dbReference>
<accession>A0ABM0KB60</accession>
<dbReference type="InterPro" id="IPR036236">
    <property type="entry name" value="Znf_C2H2_sf"/>
</dbReference>
<proteinExistence type="predicted"/>
<feature type="compositionally biased region" description="Polar residues" evidence="2">
    <location>
        <begin position="668"/>
        <end position="687"/>
    </location>
</feature>
<dbReference type="InterPro" id="IPR028440">
    <property type="entry name" value="TRPS1"/>
</dbReference>
<organism evidence="4 5">
    <name type="scientific">Aplysia californica</name>
    <name type="common">California sea hare</name>
    <dbReference type="NCBI Taxonomy" id="6500"/>
    <lineage>
        <taxon>Eukaryota</taxon>
        <taxon>Metazoa</taxon>
        <taxon>Spiralia</taxon>
        <taxon>Lophotrochozoa</taxon>
        <taxon>Mollusca</taxon>
        <taxon>Gastropoda</taxon>
        <taxon>Heterobranchia</taxon>
        <taxon>Euthyneura</taxon>
        <taxon>Tectipleura</taxon>
        <taxon>Aplysiida</taxon>
        <taxon>Aplysioidea</taxon>
        <taxon>Aplysiidae</taxon>
        <taxon>Aplysia</taxon>
    </lineage>
</organism>
<feature type="compositionally biased region" description="Polar residues" evidence="2">
    <location>
        <begin position="60"/>
        <end position="69"/>
    </location>
</feature>
<keyword evidence="1" id="KW-0862">Zinc</keyword>
<dbReference type="PANTHER" id="PTHR47034">
    <property type="entry name" value="ZINC FINGER TRANSCRIPTION FACTOR TRPS1"/>
    <property type="match status" value="1"/>
</dbReference>
<feature type="compositionally biased region" description="Low complexity" evidence="2">
    <location>
        <begin position="394"/>
        <end position="405"/>
    </location>
</feature>
<feature type="region of interest" description="Disordered" evidence="2">
    <location>
        <begin position="124"/>
        <end position="305"/>
    </location>
</feature>
<name>A0ABM0KB60_APLCA</name>
<dbReference type="Proteomes" id="UP000694888">
    <property type="component" value="Unplaced"/>
</dbReference>
<feature type="compositionally biased region" description="Basic and acidic residues" evidence="2">
    <location>
        <begin position="231"/>
        <end position="256"/>
    </location>
</feature>
<dbReference type="RefSeq" id="XP_005113378.1">
    <property type="nucleotide sequence ID" value="XM_005113321.3"/>
</dbReference>
<feature type="region of interest" description="Disordered" evidence="2">
    <location>
        <begin position="613"/>
        <end position="687"/>
    </location>
</feature>
<sequence length="811" mass="86710">MADEGGTPPECSSAPDSISEHVASGNLEEPPPLSIMDPVSSELAGTERFTSVPVSRVPVATTSTDTAANYATPAPRIDVPETSKAPGLTDCPITPVISLSKDFHLRGSSTSAFRPFVTQTTLSSAREITSSTELDNPITSTPVSRRAERQSHPGTSRDLADLSRKSPSPPNESGTPVFLNPAPTEENEDGRTTASAPPCTPAPDPYQQPQSPFRGNRQIKKIDLLAMSRSRQSDRAENARRDGRLAPSPRKKDEVLRNSGFALPPRGFGSGFRANLPNPSPVNDRTLSPDRSGNSSLNAASPNVDVVSVDDPQPDPSKCTFSIQFHEFAPAPHMLKCSLCGFVTNNQRFYKRHRRLHSRQYQPSAIRCSLCDYSTTQVRKMREHTITHHHLSHQHSLSNSEQQQQGGFSHPSSVVASTQRPPLQGHMLMSGGGMYQPLSGRPVNVAVGAGASATAAMAADTSGLGLPTYIPAPHDPPIQVNSQGDLQHPPRGNAMLGNYAAASDQQVASYMRSVLTNLMTPASGRGANPSGSLTGSGVQLQAVRSFPLESPTVIPSSTAAAAMEDNYNYRRFWSTGSGNNNNSSSSSSGGGGGHLNLSTAGFVKVKAEPRPVHVTRTISDLPSSTQDRCPRRPSDTFDSESGMDMSSDDHLGSPQPDTDASRLEGGVSASNTHAETSTSSANNGRSTGSVQCSMPFIKIEFPPHTDACSVLTRPHHYTHMDQETQCDILSGSRRHGSRTQSETVSSAGGSVVETRCHFCGVTFDDEVLYSIHVGCHSHTDPFVCNVCGKQCGNKYGFYSHIMRGHLARPNT</sequence>
<dbReference type="PROSITE" id="PS50157">
    <property type="entry name" value="ZINC_FINGER_C2H2_2"/>
    <property type="match status" value="1"/>
</dbReference>
<evidence type="ECO:0000313" key="4">
    <source>
        <dbReference type="Proteomes" id="UP000694888"/>
    </source>
</evidence>
<feature type="compositionally biased region" description="Polar residues" evidence="2">
    <location>
        <begin position="616"/>
        <end position="627"/>
    </location>
</feature>
<feature type="region of interest" description="Disordered" evidence="2">
    <location>
        <begin position="387"/>
        <end position="423"/>
    </location>
</feature>
<dbReference type="GeneID" id="101847175"/>
<evidence type="ECO:0000256" key="1">
    <source>
        <dbReference type="PROSITE-ProRule" id="PRU00042"/>
    </source>
</evidence>
<feature type="compositionally biased region" description="Polar residues" evidence="2">
    <location>
        <begin position="281"/>
        <end position="300"/>
    </location>
</feature>
<feature type="domain" description="C2H2-type" evidence="3">
    <location>
        <begin position="335"/>
        <end position="362"/>
    </location>
</feature>
<feature type="compositionally biased region" description="Polar residues" evidence="2">
    <location>
        <begin position="406"/>
        <end position="421"/>
    </location>
</feature>
<keyword evidence="1" id="KW-0863">Zinc-finger</keyword>